<feature type="region of interest" description="Disordered" evidence="1">
    <location>
        <begin position="255"/>
        <end position="276"/>
    </location>
</feature>
<sequence length="318" mass="34455">MSLSGRWVPRAWLPYSKMARYGPRTAARARAITSACGTGRCISPRACTEYVTVMPVRVIAPPDRIRPRGARTSASAQRMVVGVVSRHSDQPWPTYAIRSPTLWSWVASTGSASAERASPMSSSIQQRRPWLGSRLNSVINSSRCCAAWGRSSWNPSSCLAGRGCTSTTWRAGTGSAHRHRLAAASGARPGRPLAGDGSDVRGVRWVNSSLLRPGTHRLVRHVACSEVAGYSLERRDSNRREPRVEHHFAPCHSLSEPTLTERRGPGRVVDRHNPSPTCTDAIISSSTPVTHSRPLAGIFGGCPYGFRQAGTGLVGRGW</sequence>
<accession>A0A1C5AN08</accession>
<dbReference type="AlphaFoldDB" id="A0A1C5AN08"/>
<keyword evidence="3" id="KW-1185">Reference proteome</keyword>
<dbReference type="Proteomes" id="UP000198551">
    <property type="component" value="Unassembled WGS sequence"/>
</dbReference>
<evidence type="ECO:0000313" key="3">
    <source>
        <dbReference type="Proteomes" id="UP000198551"/>
    </source>
</evidence>
<name>A0A1C5AN08_9ACTN</name>
<gene>
    <name evidence="2" type="ORF">GA0070215_1515</name>
</gene>
<reference evidence="3" key="1">
    <citation type="submission" date="2016-06" db="EMBL/GenBank/DDBJ databases">
        <authorList>
            <person name="Varghese N."/>
        </authorList>
    </citation>
    <scope>NUCLEOTIDE SEQUENCE [LARGE SCALE GENOMIC DNA]</scope>
    <source>
        <strain evidence="3">DSM 45555</strain>
    </source>
</reference>
<dbReference type="EMBL" id="FMCV01000051">
    <property type="protein sequence ID" value="SCF46587.1"/>
    <property type="molecule type" value="Genomic_DNA"/>
</dbReference>
<evidence type="ECO:0000313" key="2">
    <source>
        <dbReference type="EMBL" id="SCF46587.1"/>
    </source>
</evidence>
<proteinExistence type="predicted"/>
<feature type="compositionally biased region" description="Basic and acidic residues" evidence="1">
    <location>
        <begin position="259"/>
        <end position="273"/>
    </location>
</feature>
<evidence type="ECO:0000256" key="1">
    <source>
        <dbReference type="SAM" id="MobiDB-lite"/>
    </source>
</evidence>
<organism evidence="2 3">
    <name type="scientific">Micromonospora marina</name>
    <dbReference type="NCBI Taxonomy" id="307120"/>
    <lineage>
        <taxon>Bacteria</taxon>
        <taxon>Bacillati</taxon>
        <taxon>Actinomycetota</taxon>
        <taxon>Actinomycetes</taxon>
        <taxon>Micromonosporales</taxon>
        <taxon>Micromonosporaceae</taxon>
        <taxon>Micromonospora</taxon>
    </lineage>
</organism>
<protein>
    <submittedName>
        <fullName evidence="2">Uncharacterized protein</fullName>
    </submittedName>
</protein>